<comment type="caution">
    <text evidence="9">The sequence shown here is derived from an EMBL/GenBank/DDBJ whole genome shotgun (WGS) entry which is preliminary data.</text>
</comment>
<proteinExistence type="predicted"/>
<accession>A0ABD2CXN3</accession>
<dbReference type="EMBL" id="JAYRBN010000026">
    <property type="protein sequence ID" value="KAL2749904.1"/>
    <property type="molecule type" value="Genomic_DNA"/>
</dbReference>
<keyword evidence="10" id="KW-1185">Reference proteome</keyword>
<evidence type="ECO:0000256" key="2">
    <source>
        <dbReference type="ARBA" id="ARBA00022723"/>
    </source>
</evidence>
<dbReference type="GO" id="GO:0005634">
    <property type="term" value="C:nucleus"/>
    <property type="evidence" value="ECO:0007669"/>
    <property type="project" value="UniProtKB-SubCell"/>
</dbReference>
<keyword evidence="3" id="KW-0863">Zinc-finger</keyword>
<keyword evidence="8" id="KW-0539">Nucleus</keyword>
<keyword evidence="7" id="KW-0804">Transcription</keyword>
<organism evidence="9 10">
    <name type="scientific">Vespula maculifrons</name>
    <name type="common">Eastern yellow jacket</name>
    <name type="synonym">Wasp</name>
    <dbReference type="NCBI Taxonomy" id="7453"/>
    <lineage>
        <taxon>Eukaryota</taxon>
        <taxon>Metazoa</taxon>
        <taxon>Ecdysozoa</taxon>
        <taxon>Arthropoda</taxon>
        <taxon>Hexapoda</taxon>
        <taxon>Insecta</taxon>
        <taxon>Pterygota</taxon>
        <taxon>Neoptera</taxon>
        <taxon>Endopterygota</taxon>
        <taxon>Hymenoptera</taxon>
        <taxon>Apocrita</taxon>
        <taxon>Aculeata</taxon>
        <taxon>Vespoidea</taxon>
        <taxon>Vespidae</taxon>
        <taxon>Vespinae</taxon>
        <taxon>Vespula</taxon>
    </lineage>
</organism>
<dbReference type="InterPro" id="IPR052253">
    <property type="entry name" value="CR1/CR2-DNA-binding_regulator"/>
</dbReference>
<dbReference type="GO" id="GO:0003677">
    <property type="term" value="F:DNA binding"/>
    <property type="evidence" value="ECO:0007669"/>
    <property type="project" value="UniProtKB-KW"/>
</dbReference>
<evidence type="ECO:0000256" key="7">
    <source>
        <dbReference type="ARBA" id="ARBA00023163"/>
    </source>
</evidence>
<evidence type="ECO:0000256" key="6">
    <source>
        <dbReference type="ARBA" id="ARBA00023125"/>
    </source>
</evidence>
<evidence type="ECO:0000256" key="4">
    <source>
        <dbReference type="ARBA" id="ARBA00022833"/>
    </source>
</evidence>
<gene>
    <name evidence="9" type="ORF">V1477_001975</name>
</gene>
<evidence type="ECO:0000256" key="5">
    <source>
        <dbReference type="ARBA" id="ARBA00023015"/>
    </source>
</evidence>
<evidence type="ECO:0000256" key="8">
    <source>
        <dbReference type="ARBA" id="ARBA00023242"/>
    </source>
</evidence>
<comment type="subcellular location">
    <subcellularLocation>
        <location evidence="1">Nucleus</location>
    </subcellularLocation>
</comment>
<evidence type="ECO:0000256" key="3">
    <source>
        <dbReference type="ARBA" id="ARBA00022771"/>
    </source>
</evidence>
<evidence type="ECO:0000313" key="10">
    <source>
        <dbReference type="Proteomes" id="UP001607303"/>
    </source>
</evidence>
<keyword evidence="5" id="KW-0805">Transcription regulation</keyword>
<dbReference type="Proteomes" id="UP001607303">
    <property type="component" value="Unassembled WGS sequence"/>
</dbReference>
<keyword evidence="6" id="KW-0238">DNA-binding</keyword>
<keyword evidence="4" id="KW-0862">Zinc</keyword>
<dbReference type="SMART" id="SM01366">
    <property type="entry name" value="c-clamp"/>
    <property type="match status" value="1"/>
</dbReference>
<dbReference type="GO" id="GO:0008270">
    <property type="term" value="F:zinc ion binding"/>
    <property type="evidence" value="ECO:0007669"/>
    <property type="project" value="UniProtKB-KW"/>
</dbReference>
<keyword evidence="2" id="KW-0479">Metal-binding</keyword>
<evidence type="ECO:0000313" key="9">
    <source>
        <dbReference type="EMBL" id="KAL2749904.1"/>
    </source>
</evidence>
<dbReference type="AlphaFoldDB" id="A0ABD2CXN3"/>
<evidence type="ECO:0000256" key="1">
    <source>
        <dbReference type="ARBA" id="ARBA00004123"/>
    </source>
</evidence>
<name>A0ABD2CXN3_VESMC</name>
<dbReference type="PANTHER" id="PTHR13006:SF9">
    <property type="entry name" value="GLUCOSE TRANSPORTER 4 ENHANCER FACTOR, ISOFORM G"/>
    <property type="match status" value="1"/>
</dbReference>
<dbReference type="PANTHER" id="PTHR13006">
    <property type="entry name" value="PAPILLOMAVIRUS REGULATORY FACTOR PRF-1"/>
    <property type="match status" value="1"/>
</dbReference>
<sequence>MHPRKTLGNPVIAYKPRRRSTLCATPSLGLAIIARALQSPVTPFVPFVRIRGQKANAAVVFKCTWKGCLEIKATVPLIEEHVRQSHLGPKKSKVYENEDDDDISDHEEEFYYQEVAVDHMSSPPTMSHRDMARPPHEDPEYQKQLRLEAVPVNPSNTESNGATAMPCVKERNNAFTILQSPGTPIKHIKLSPRPFQAYHQQNMGLLTVSTGKIPSSPRRIRGETKKCRKVYGMEHRDLWCTQCKWKKACSRFGD</sequence>
<protein>
    <submittedName>
        <fullName evidence="9">Zinc finger protein 395 isoform X1</fullName>
    </submittedName>
</protein>
<reference evidence="9 10" key="1">
    <citation type="journal article" date="2024" name="Ann. Entomol. Soc. Am.">
        <title>Genomic analyses of the southern and eastern yellowjacket wasps (Hymenoptera: Vespidae) reveal evolutionary signatures of social life.</title>
        <authorList>
            <person name="Catto M.A."/>
            <person name="Caine P.B."/>
            <person name="Orr S.E."/>
            <person name="Hunt B.G."/>
            <person name="Goodisman M.A.D."/>
        </authorList>
    </citation>
    <scope>NUCLEOTIDE SEQUENCE [LARGE SCALE GENOMIC DNA]</scope>
    <source>
        <strain evidence="9">232</strain>
        <tissue evidence="9">Head and thorax</tissue>
    </source>
</reference>